<feature type="compositionally biased region" description="Acidic residues" evidence="1">
    <location>
        <begin position="235"/>
        <end position="257"/>
    </location>
</feature>
<evidence type="ECO:0000313" key="3">
    <source>
        <dbReference type="Proteomes" id="UP000815677"/>
    </source>
</evidence>
<dbReference type="Proteomes" id="UP000815677">
    <property type="component" value="Unassembled WGS sequence"/>
</dbReference>
<dbReference type="Gene3D" id="3.80.10.10">
    <property type="entry name" value="Ribonuclease Inhibitor"/>
    <property type="match status" value="1"/>
</dbReference>
<keyword evidence="3" id="KW-1185">Reference proteome</keyword>
<dbReference type="InterPro" id="IPR032675">
    <property type="entry name" value="LRR_dom_sf"/>
</dbReference>
<name>A0ABQ0LHJ5_MYCCL</name>
<evidence type="ECO:0000313" key="2">
    <source>
        <dbReference type="EMBL" id="GAT50004.1"/>
    </source>
</evidence>
<evidence type="ECO:0000256" key="1">
    <source>
        <dbReference type="SAM" id="MobiDB-lite"/>
    </source>
</evidence>
<sequence>MLQPLPILKTLSIQSLAQYGLFHMHHQFNINGNTGVTYYDLSGTLTSVFREASALRRMHIRFYVDGYPRLLPLAQLTHATIDDLDVWQFSQLLRNASNLVYCRVVLRADSFANPNRTYQTSPPGLLRLPHLQTLVMLDNPEWHAIGLERYTGPLVLPSLKSLRLSWLHLDGDWPLESLVRLLERSQCELQQLTLNRSRGDSQGMLQPYRDALPQVQSIVLADGQSADDSHIFSDGAEDDYESDDTLGGLPEDEDEDL</sequence>
<proteinExistence type="predicted"/>
<feature type="region of interest" description="Disordered" evidence="1">
    <location>
        <begin position="227"/>
        <end position="257"/>
    </location>
</feature>
<reference evidence="2" key="1">
    <citation type="submission" date="2014-09" db="EMBL/GenBank/DDBJ databases">
        <title>Genome sequence of the luminous mushroom Mycena chlorophos for searching fungal bioluminescence genes.</title>
        <authorList>
            <person name="Tanaka Y."/>
            <person name="Kasuga D."/>
            <person name="Oba Y."/>
            <person name="Hase S."/>
            <person name="Sato K."/>
            <person name="Oba Y."/>
            <person name="Sakakibara Y."/>
        </authorList>
    </citation>
    <scope>NUCLEOTIDE SEQUENCE</scope>
</reference>
<dbReference type="EMBL" id="DF846116">
    <property type="protein sequence ID" value="GAT50004.1"/>
    <property type="molecule type" value="Genomic_DNA"/>
</dbReference>
<dbReference type="SUPFAM" id="SSF52047">
    <property type="entry name" value="RNI-like"/>
    <property type="match status" value="1"/>
</dbReference>
<organism evidence="2 3">
    <name type="scientific">Mycena chlorophos</name>
    <name type="common">Agaric fungus</name>
    <name type="synonym">Agaricus chlorophos</name>
    <dbReference type="NCBI Taxonomy" id="658473"/>
    <lineage>
        <taxon>Eukaryota</taxon>
        <taxon>Fungi</taxon>
        <taxon>Dikarya</taxon>
        <taxon>Basidiomycota</taxon>
        <taxon>Agaricomycotina</taxon>
        <taxon>Agaricomycetes</taxon>
        <taxon>Agaricomycetidae</taxon>
        <taxon>Agaricales</taxon>
        <taxon>Marasmiineae</taxon>
        <taxon>Mycenaceae</taxon>
        <taxon>Mycena</taxon>
    </lineage>
</organism>
<protein>
    <recommendedName>
        <fullName evidence="4">F-box domain-containing protein</fullName>
    </recommendedName>
</protein>
<accession>A0ABQ0LHJ5</accession>
<evidence type="ECO:0008006" key="4">
    <source>
        <dbReference type="Google" id="ProtNLM"/>
    </source>
</evidence>
<gene>
    <name evidence="2" type="ORF">MCHLO_07287</name>
</gene>